<name>A0A833H4I7_9LEPT</name>
<dbReference type="InterPro" id="IPR000014">
    <property type="entry name" value="PAS"/>
</dbReference>
<dbReference type="PANTHER" id="PTHR44757:SF2">
    <property type="entry name" value="BIOFILM ARCHITECTURE MAINTENANCE PROTEIN MBAA"/>
    <property type="match status" value="1"/>
</dbReference>
<dbReference type="Pfam" id="PF00990">
    <property type="entry name" value="GGDEF"/>
    <property type="match status" value="1"/>
</dbReference>
<feature type="domain" description="EAL" evidence="3">
    <location>
        <begin position="428"/>
        <end position="679"/>
    </location>
</feature>
<evidence type="ECO:0000259" key="4">
    <source>
        <dbReference type="PROSITE" id="PS50887"/>
    </source>
</evidence>
<dbReference type="InterPro" id="IPR035965">
    <property type="entry name" value="PAS-like_dom_sf"/>
</dbReference>
<gene>
    <name evidence="5" type="ORF">F9K24_02935</name>
</gene>
<reference evidence="5 6" key="1">
    <citation type="submission" date="2019-10" db="EMBL/GenBank/DDBJ databases">
        <title>Extracellular Electron Transfer in a Candidatus Methanoperedens spp. Enrichment Culture.</title>
        <authorList>
            <person name="Berger S."/>
            <person name="Rangel Shaw D."/>
            <person name="Berben T."/>
            <person name="In 'T Zandt M."/>
            <person name="Frank J."/>
            <person name="Reimann J."/>
            <person name="Jetten M.S.M."/>
            <person name="Welte C.U."/>
        </authorList>
    </citation>
    <scope>NUCLEOTIDE SEQUENCE [LARGE SCALE GENOMIC DNA]</scope>
    <source>
        <strain evidence="5">SB12</strain>
    </source>
</reference>
<dbReference type="Gene3D" id="3.30.450.20">
    <property type="entry name" value="PAS domain"/>
    <property type="match status" value="1"/>
</dbReference>
<feature type="transmembrane region" description="Helical" evidence="1">
    <location>
        <begin position="39"/>
        <end position="60"/>
    </location>
</feature>
<proteinExistence type="predicted"/>
<evidence type="ECO:0000313" key="5">
    <source>
        <dbReference type="EMBL" id="KAB2934746.1"/>
    </source>
</evidence>
<keyword evidence="1" id="KW-0472">Membrane</keyword>
<dbReference type="PANTHER" id="PTHR44757">
    <property type="entry name" value="DIGUANYLATE CYCLASE DGCP"/>
    <property type="match status" value="1"/>
</dbReference>
<keyword evidence="1" id="KW-1133">Transmembrane helix</keyword>
<dbReference type="Pfam" id="PF00989">
    <property type="entry name" value="PAS"/>
    <property type="match status" value="1"/>
</dbReference>
<evidence type="ECO:0000259" key="3">
    <source>
        <dbReference type="PROSITE" id="PS50883"/>
    </source>
</evidence>
<dbReference type="SMART" id="SM00091">
    <property type="entry name" value="PAS"/>
    <property type="match status" value="1"/>
</dbReference>
<evidence type="ECO:0000256" key="1">
    <source>
        <dbReference type="SAM" id="Phobius"/>
    </source>
</evidence>
<feature type="domain" description="GGDEF" evidence="4">
    <location>
        <begin position="285"/>
        <end position="419"/>
    </location>
</feature>
<dbReference type="SUPFAM" id="SSF55785">
    <property type="entry name" value="PYP-like sensor domain (PAS domain)"/>
    <property type="match status" value="1"/>
</dbReference>
<protein>
    <submittedName>
        <fullName evidence="5">EAL domain-containing protein</fullName>
    </submittedName>
</protein>
<dbReference type="CDD" id="cd01949">
    <property type="entry name" value="GGDEF"/>
    <property type="match status" value="1"/>
</dbReference>
<dbReference type="InterPro" id="IPR029787">
    <property type="entry name" value="Nucleotide_cyclase"/>
</dbReference>
<dbReference type="NCBIfam" id="TIGR00229">
    <property type="entry name" value="sensory_box"/>
    <property type="match status" value="1"/>
</dbReference>
<dbReference type="Gene3D" id="3.30.70.270">
    <property type="match status" value="1"/>
</dbReference>
<dbReference type="SMART" id="SM00267">
    <property type="entry name" value="GGDEF"/>
    <property type="match status" value="1"/>
</dbReference>
<dbReference type="AlphaFoldDB" id="A0A833H4I7"/>
<feature type="transmembrane region" description="Helical" evidence="1">
    <location>
        <begin position="6"/>
        <end position="27"/>
    </location>
</feature>
<dbReference type="InterPro" id="IPR043128">
    <property type="entry name" value="Rev_trsase/Diguanyl_cyclase"/>
</dbReference>
<accession>A0A833H4I7</accession>
<dbReference type="CDD" id="cd00130">
    <property type="entry name" value="PAS"/>
    <property type="match status" value="1"/>
</dbReference>
<dbReference type="SUPFAM" id="SSF55073">
    <property type="entry name" value="Nucleotide cyclase"/>
    <property type="match status" value="1"/>
</dbReference>
<dbReference type="InterPro" id="IPR000160">
    <property type="entry name" value="GGDEF_dom"/>
</dbReference>
<dbReference type="GO" id="GO:0006355">
    <property type="term" value="P:regulation of DNA-templated transcription"/>
    <property type="evidence" value="ECO:0007669"/>
    <property type="project" value="InterPro"/>
</dbReference>
<dbReference type="Pfam" id="PF00563">
    <property type="entry name" value="EAL"/>
    <property type="match status" value="1"/>
</dbReference>
<dbReference type="PROSITE" id="PS50887">
    <property type="entry name" value="GGDEF"/>
    <property type="match status" value="1"/>
</dbReference>
<dbReference type="PROSITE" id="PS50883">
    <property type="entry name" value="EAL"/>
    <property type="match status" value="1"/>
</dbReference>
<dbReference type="Proteomes" id="UP000460298">
    <property type="component" value="Unassembled WGS sequence"/>
</dbReference>
<keyword evidence="1" id="KW-0812">Transmembrane</keyword>
<dbReference type="EMBL" id="WBUI01000002">
    <property type="protein sequence ID" value="KAB2934746.1"/>
    <property type="molecule type" value="Genomic_DNA"/>
</dbReference>
<dbReference type="Gene3D" id="3.20.20.450">
    <property type="entry name" value="EAL domain"/>
    <property type="match status" value="1"/>
</dbReference>
<organism evidence="5 6">
    <name type="scientific">Leptonema illini</name>
    <dbReference type="NCBI Taxonomy" id="183"/>
    <lineage>
        <taxon>Bacteria</taxon>
        <taxon>Pseudomonadati</taxon>
        <taxon>Spirochaetota</taxon>
        <taxon>Spirochaetia</taxon>
        <taxon>Leptospirales</taxon>
        <taxon>Leptospiraceae</taxon>
        <taxon>Leptonema</taxon>
    </lineage>
</organism>
<evidence type="ECO:0000313" key="6">
    <source>
        <dbReference type="Proteomes" id="UP000460298"/>
    </source>
</evidence>
<dbReference type="SMART" id="SM00052">
    <property type="entry name" value="EAL"/>
    <property type="match status" value="1"/>
</dbReference>
<comment type="caution">
    <text evidence="5">The sequence shown here is derived from an EMBL/GenBank/DDBJ whole genome shotgun (WGS) entry which is preliminary data.</text>
</comment>
<dbReference type="SUPFAM" id="SSF141868">
    <property type="entry name" value="EAL domain-like"/>
    <property type="match status" value="1"/>
</dbReference>
<dbReference type="NCBIfam" id="TIGR00254">
    <property type="entry name" value="GGDEF"/>
    <property type="match status" value="1"/>
</dbReference>
<evidence type="ECO:0000259" key="2">
    <source>
        <dbReference type="PROSITE" id="PS50112"/>
    </source>
</evidence>
<feature type="domain" description="PAS" evidence="2">
    <location>
        <begin position="103"/>
        <end position="157"/>
    </location>
</feature>
<dbReference type="InterPro" id="IPR052155">
    <property type="entry name" value="Biofilm_reg_signaling"/>
</dbReference>
<dbReference type="InterPro" id="IPR013767">
    <property type="entry name" value="PAS_fold"/>
</dbReference>
<sequence length="682" mass="76053">MRSKRMISALDLAGALAATVALIRFSLNGHASFSAGERWIVLILCSTTALINTLSFVAWLGHDHLSEISEDWSDYLQILQPAFWGMLFYVVLQSRHRRDLAASQKRLRDIVENMPVLLTAHDSDGKILAWNREAHSVTGYSIDEIAETDHLQILFPQAQQREDFLAECSNGGGDYQHSIRTIVGRNGSKHVAWFNISRKYPVSGWANWSIGLDITDSVDARQRLEFMASHDELTGLANRGLLQHRLRSAIAAIDNTESIERMESIDSEEAIAITGNAEVSRRSNKKGALLMLDLDNYKMVNDTYGHLIGDRLLYNVGERIQNSVGNDATVARIGGDEFMILITGLSRKEEATIIADWLLKNLRATPFHIDGASIYTEASLGITVYPDDGNDPAELLKNVDMALYAAKENGRNGFRFYSRDLHDRFRWQHMVAENLRSALLNDHLQLYYQPQIDVADGRLIGAEALLRWPEFEGGLSPAVFVPIAESRGLMLPLGQWVLDRAFRQAARWNQQPGFTTGINLSAIQFYQSDLVDALKKLATLNRISPENIDLEITESAVMRDADLAIASMKRLRDSGFHISLDDFGTGFSSLSYLKRFPVSRLKIDQSFVRGMESSADDTAIVHGVIRLGHDLGLSVVAEGVENAEQWSLLKEGGCDIVQGFFFSPPVPVENMEAMLAKGDARN</sequence>
<dbReference type="CDD" id="cd01948">
    <property type="entry name" value="EAL"/>
    <property type="match status" value="1"/>
</dbReference>
<dbReference type="InterPro" id="IPR001633">
    <property type="entry name" value="EAL_dom"/>
</dbReference>
<dbReference type="PROSITE" id="PS50112">
    <property type="entry name" value="PAS"/>
    <property type="match status" value="1"/>
</dbReference>
<dbReference type="InterPro" id="IPR035919">
    <property type="entry name" value="EAL_sf"/>
</dbReference>